<keyword evidence="1" id="KW-0175">Coiled coil</keyword>
<gene>
    <name evidence="3" type="primary">LOC107962766</name>
</gene>
<organism evidence="2 3">
    <name type="scientific">Gossypium hirsutum</name>
    <name type="common">Upland cotton</name>
    <name type="synonym">Gossypium mexicanum</name>
    <dbReference type="NCBI Taxonomy" id="3635"/>
    <lineage>
        <taxon>Eukaryota</taxon>
        <taxon>Viridiplantae</taxon>
        <taxon>Streptophyta</taxon>
        <taxon>Embryophyta</taxon>
        <taxon>Tracheophyta</taxon>
        <taxon>Spermatophyta</taxon>
        <taxon>Magnoliopsida</taxon>
        <taxon>eudicotyledons</taxon>
        <taxon>Gunneridae</taxon>
        <taxon>Pentapetalae</taxon>
        <taxon>rosids</taxon>
        <taxon>malvids</taxon>
        <taxon>Malvales</taxon>
        <taxon>Malvaceae</taxon>
        <taxon>Malvoideae</taxon>
        <taxon>Gossypium</taxon>
    </lineage>
</organism>
<feature type="coiled-coil region" evidence="1">
    <location>
        <begin position="218"/>
        <end position="245"/>
    </location>
</feature>
<reference evidence="2" key="1">
    <citation type="journal article" date="2020" name="Nat. Genet.">
        <title>Genomic diversifications of five Gossypium allopolyploid species and their impact on cotton improvement.</title>
        <authorList>
            <person name="Chen Z.J."/>
            <person name="Sreedasyam A."/>
            <person name="Ando A."/>
            <person name="Song Q."/>
            <person name="De Santiago L.M."/>
            <person name="Hulse-Kemp A.M."/>
            <person name="Ding M."/>
            <person name="Ye W."/>
            <person name="Kirkbride R.C."/>
            <person name="Jenkins J."/>
            <person name="Plott C."/>
            <person name="Lovell J."/>
            <person name="Lin Y.M."/>
            <person name="Vaughn R."/>
            <person name="Liu B."/>
            <person name="Simpson S."/>
            <person name="Scheffler B.E."/>
            <person name="Wen L."/>
            <person name="Saski C.A."/>
            <person name="Grover C.E."/>
            <person name="Hu G."/>
            <person name="Conover J.L."/>
            <person name="Carlson J.W."/>
            <person name="Shu S."/>
            <person name="Boston L.B."/>
            <person name="Williams M."/>
            <person name="Peterson D.G."/>
            <person name="McGee K."/>
            <person name="Jones D.C."/>
            <person name="Wendel J.F."/>
            <person name="Stelly D.M."/>
            <person name="Grimwood J."/>
            <person name="Schmutz J."/>
        </authorList>
    </citation>
    <scope>NUCLEOTIDE SEQUENCE [LARGE SCALE GENOMIC DNA]</scope>
    <source>
        <strain evidence="2">cv. TM-1</strain>
    </source>
</reference>
<accession>A0ABM2Z5Y4</accession>
<dbReference type="RefSeq" id="XP_040938135.1">
    <property type="nucleotide sequence ID" value="XM_041082201.1"/>
</dbReference>
<keyword evidence="2" id="KW-1185">Reference proteome</keyword>
<evidence type="ECO:0000256" key="1">
    <source>
        <dbReference type="SAM" id="Coils"/>
    </source>
</evidence>
<name>A0ABM2Z5Y4_GOSHI</name>
<sequence>MCTLSEADIHGDISGISSLIRLDLSVASPSKVCNLVGCDEISAINCFKLAEKINALTQSWEFRCKVQEEKQHKMLEFDKDPLRFDQKVGIPPPYKTMTILIDLNSSRRSVSRCSPTFQQNQHLLGPLQNLHLRPPPTFPVQDLWSRTISLQQWHLKKRLAAVFEQQRAERICKEIEEQEFEEAQVFLQETEKHLKRGKRKPILDGEKLTKQTLLEQAMSEQLKERQEQEKRLQKVAKTMNHMERAKREEAAPLIEAAFQRRLLEEKVLHEREQQLEVELSRQHHDGDLKEKNRLARMLENYSGLEAGKGYQEEENILCEV</sequence>
<dbReference type="InterPro" id="IPR027512">
    <property type="entry name" value="EIF3A"/>
</dbReference>
<reference evidence="3" key="2">
    <citation type="submission" date="2025-08" db="UniProtKB">
        <authorList>
            <consortium name="RefSeq"/>
        </authorList>
    </citation>
    <scope>IDENTIFICATION</scope>
</reference>
<dbReference type="PANTHER" id="PTHR14005">
    <property type="entry name" value="EUKARYOTIC TRANSLATION INITIATION FACTOR 3, THETA SUBUNIT"/>
    <property type="match status" value="1"/>
</dbReference>
<evidence type="ECO:0000313" key="3">
    <source>
        <dbReference type="RefSeq" id="XP_040938135.1"/>
    </source>
</evidence>
<dbReference type="Proteomes" id="UP000818029">
    <property type="component" value="Chromosome A11"/>
</dbReference>
<proteinExistence type="predicted"/>
<dbReference type="GeneID" id="107962766"/>
<evidence type="ECO:0000313" key="2">
    <source>
        <dbReference type="Proteomes" id="UP000818029"/>
    </source>
</evidence>
<protein>
    <submittedName>
        <fullName evidence="3">Uncharacterized protein</fullName>
    </submittedName>
</protein>
<dbReference type="PANTHER" id="PTHR14005:SF0">
    <property type="entry name" value="EUKARYOTIC TRANSLATION INITIATION FACTOR 3 SUBUNIT A"/>
    <property type="match status" value="1"/>
</dbReference>